<feature type="region of interest" description="Disordered" evidence="9">
    <location>
        <begin position="278"/>
        <end position="298"/>
    </location>
</feature>
<dbReference type="PANTHER" id="PTHR46765">
    <property type="entry name" value="P-LOOP CONTAINING NUCLEOSIDE TRIPHOSPHATE HYDROLASES SUPERFAMILY PROTEIN"/>
    <property type="match status" value="1"/>
</dbReference>
<evidence type="ECO:0000256" key="9">
    <source>
        <dbReference type="SAM" id="MobiDB-lite"/>
    </source>
</evidence>
<dbReference type="EMBL" id="KV419437">
    <property type="protein sequence ID" value="KZS88374.1"/>
    <property type="molecule type" value="Genomic_DNA"/>
</dbReference>
<protein>
    <recommendedName>
        <fullName evidence="10">AAA+ ATPase domain-containing protein</fullName>
    </recommendedName>
</protein>
<feature type="region of interest" description="Disordered" evidence="9">
    <location>
        <begin position="37"/>
        <end position="58"/>
    </location>
</feature>
<keyword evidence="7" id="KW-0131">Cell cycle</keyword>
<comment type="subcellular location">
    <subcellularLocation>
        <location evidence="1">Nucleus</location>
    </subcellularLocation>
</comment>
<feature type="compositionally biased region" description="Acidic residues" evidence="9">
    <location>
        <begin position="287"/>
        <end position="297"/>
    </location>
</feature>
<dbReference type="CDD" id="cd00009">
    <property type="entry name" value="AAA"/>
    <property type="match status" value="1"/>
</dbReference>
<evidence type="ECO:0000313" key="11">
    <source>
        <dbReference type="EMBL" id="KZS88374.1"/>
    </source>
</evidence>
<dbReference type="STRING" id="1314777.A0A164P555"/>
<dbReference type="GO" id="GO:0005524">
    <property type="term" value="F:ATP binding"/>
    <property type="evidence" value="ECO:0007669"/>
    <property type="project" value="UniProtKB-KW"/>
</dbReference>
<dbReference type="SMART" id="SM00382">
    <property type="entry name" value="AAA"/>
    <property type="match status" value="1"/>
</dbReference>
<dbReference type="Pfam" id="PF25361">
    <property type="entry name" value="AAA_lid_RFC1"/>
    <property type="match status" value="1"/>
</dbReference>
<dbReference type="InterPro" id="IPR003593">
    <property type="entry name" value="AAA+_ATPase"/>
</dbReference>
<keyword evidence="2" id="KW-0235">DNA replication</keyword>
<evidence type="ECO:0000256" key="4">
    <source>
        <dbReference type="ARBA" id="ARBA00022840"/>
    </source>
</evidence>
<dbReference type="GO" id="GO:0006260">
    <property type="term" value="P:DNA replication"/>
    <property type="evidence" value="ECO:0007669"/>
    <property type="project" value="UniProtKB-KW"/>
</dbReference>
<keyword evidence="3" id="KW-0547">Nucleotide-binding</keyword>
<dbReference type="SUPFAM" id="SSF52540">
    <property type="entry name" value="P-loop containing nucleoside triphosphate hydrolases"/>
    <property type="match status" value="1"/>
</dbReference>
<dbReference type="InterPro" id="IPR047854">
    <property type="entry name" value="RFC_lid"/>
</dbReference>
<dbReference type="Pfam" id="PF00004">
    <property type="entry name" value="AAA"/>
    <property type="match status" value="1"/>
</dbReference>
<gene>
    <name evidence="11" type="ORF">SISNIDRAFT_479953</name>
</gene>
<dbReference type="InterPro" id="IPR027417">
    <property type="entry name" value="P-loop_NTPase"/>
</dbReference>
<keyword evidence="5" id="KW-0238">DNA-binding</keyword>
<evidence type="ECO:0000259" key="10">
    <source>
        <dbReference type="SMART" id="SM00382"/>
    </source>
</evidence>
<evidence type="ECO:0000256" key="5">
    <source>
        <dbReference type="ARBA" id="ARBA00023125"/>
    </source>
</evidence>
<evidence type="ECO:0000256" key="3">
    <source>
        <dbReference type="ARBA" id="ARBA00022741"/>
    </source>
</evidence>
<dbReference type="GO" id="GO:0016887">
    <property type="term" value="F:ATP hydrolysis activity"/>
    <property type="evidence" value="ECO:0007669"/>
    <property type="project" value="InterPro"/>
</dbReference>
<evidence type="ECO:0000256" key="2">
    <source>
        <dbReference type="ARBA" id="ARBA00022705"/>
    </source>
</evidence>
<feature type="domain" description="AAA+ ATPase" evidence="10">
    <location>
        <begin position="304"/>
        <end position="457"/>
    </location>
</feature>
<sequence length="879" mass="97791">MSTSTMSPAHNQLVDNLFGMSRGDENADEMSFGSMTSLLSGSLQPKSPQMPPHSPRPLQHLTETQETYREEENTMVEEDFAFTSNGLLAGKESSQTETTTDGSSIATPASAFNEVDQPLVSNGLLSSSMDEDDDNAILNPRLPILQGQGISRNPARIPIKVTTFDGKNFELRRKRKVGTPLPTLHNIASASSARPSRLLEVPIHRLMEEISVTVAQKLTDEHVASATTPVRSTPQSTLWVDRYRPKRFIDLLGDERTHRETMAWVKCWDTCVFGTSKSKGKKRARDEDDGEPTIDLDDPLKRPTEKLLLLSGPPGLGKTTLAHVVAKQAGYDVLEINASDARSGQAIDDRIRPALESGSLIGSSKPVLVVIDEIDGATGGGDNTGNFIHKLLQMAFEKRPRKGAKKSANNANRPLVRPIICICNDLYSSSLTRLRQQSRIVRFNRAADVHLVRRLREICEKESLSIDTHALNNLVNASHGDIRGCLNALQFIKSRNQPVTEPMIRAATAGMKESESSFLNVLTDIFTPLSKKRAKAMGIREIDESKYVDRLQRLIDGSGSTDKVALGCFENYLNYRQHDISKLRKAISWLCAYDAFSGGMRSEREYGLLGYVSYFLVPFYPVFAARGGPRIEMPKVDWENFQRTKTNEEIYKSLAKGNQADGVTNHRPPHLRHLLEQQVLRLELAPLLNRIISPPLRPVNNQIIKADDKARLNKLVETMLLFDLRFVQEKTEDGSLTYRLDPAIDVFVTYEGKRAPDIAPSRYATRHMVAIEIEAELAKRQAQQVAFSEVARPSMFGRRPKTINDMISSLSDGTIAIDPADKPPTDFFGRPILIKPTPSVTTAAKNTEEAPQKKYKVGFRFKEGNSSAVRRPVKVAALL</sequence>
<dbReference type="GO" id="GO:0005634">
    <property type="term" value="C:nucleus"/>
    <property type="evidence" value="ECO:0007669"/>
    <property type="project" value="UniProtKB-SubCell"/>
</dbReference>
<keyword evidence="12" id="KW-1185">Reference proteome</keyword>
<dbReference type="OrthoDB" id="2195431at2759"/>
<dbReference type="CDD" id="cd18140">
    <property type="entry name" value="HLD_clamp_RFC"/>
    <property type="match status" value="1"/>
</dbReference>
<dbReference type="Gene3D" id="1.10.8.60">
    <property type="match status" value="1"/>
</dbReference>
<evidence type="ECO:0000256" key="7">
    <source>
        <dbReference type="ARBA" id="ARBA00023306"/>
    </source>
</evidence>
<dbReference type="PANTHER" id="PTHR46765:SF1">
    <property type="entry name" value="P-LOOP CONTAINING NUCLEOSIDE TRIPHOSPHATE HYDROLASES SUPERFAMILY PROTEIN"/>
    <property type="match status" value="1"/>
</dbReference>
<evidence type="ECO:0000256" key="1">
    <source>
        <dbReference type="ARBA" id="ARBA00004123"/>
    </source>
</evidence>
<dbReference type="Gene3D" id="3.40.50.300">
    <property type="entry name" value="P-loop containing nucleotide triphosphate hydrolases"/>
    <property type="match status" value="1"/>
</dbReference>
<evidence type="ECO:0000313" key="12">
    <source>
        <dbReference type="Proteomes" id="UP000076722"/>
    </source>
</evidence>
<feature type="compositionally biased region" description="Polar residues" evidence="9">
    <location>
        <begin position="37"/>
        <end position="47"/>
    </location>
</feature>
<dbReference type="InterPro" id="IPR003959">
    <property type="entry name" value="ATPase_AAA_core"/>
</dbReference>
<organism evidence="11 12">
    <name type="scientific">Sistotremastrum niveocremeum HHB9708</name>
    <dbReference type="NCBI Taxonomy" id="1314777"/>
    <lineage>
        <taxon>Eukaryota</taxon>
        <taxon>Fungi</taxon>
        <taxon>Dikarya</taxon>
        <taxon>Basidiomycota</taxon>
        <taxon>Agaricomycotina</taxon>
        <taxon>Agaricomycetes</taxon>
        <taxon>Sistotremastrales</taxon>
        <taxon>Sistotremastraceae</taxon>
        <taxon>Sertulicium</taxon>
        <taxon>Sertulicium niveocremeum</taxon>
    </lineage>
</organism>
<name>A0A164P555_9AGAM</name>
<keyword evidence="4" id="KW-0067">ATP-binding</keyword>
<proteinExistence type="inferred from homology"/>
<reference evidence="11 12" key="1">
    <citation type="journal article" date="2016" name="Mol. Biol. Evol.">
        <title>Comparative Genomics of Early-Diverging Mushroom-Forming Fungi Provides Insights into the Origins of Lignocellulose Decay Capabilities.</title>
        <authorList>
            <person name="Nagy L.G."/>
            <person name="Riley R."/>
            <person name="Tritt A."/>
            <person name="Adam C."/>
            <person name="Daum C."/>
            <person name="Floudas D."/>
            <person name="Sun H."/>
            <person name="Yadav J.S."/>
            <person name="Pangilinan J."/>
            <person name="Larsson K.H."/>
            <person name="Matsuura K."/>
            <person name="Barry K."/>
            <person name="Labutti K."/>
            <person name="Kuo R."/>
            <person name="Ohm R.A."/>
            <person name="Bhattacharya S.S."/>
            <person name="Shirouzu T."/>
            <person name="Yoshinaga Y."/>
            <person name="Martin F.M."/>
            <person name="Grigoriev I.V."/>
            <person name="Hibbett D.S."/>
        </authorList>
    </citation>
    <scope>NUCLEOTIDE SEQUENCE [LARGE SCALE GENOMIC DNA]</scope>
    <source>
        <strain evidence="11 12">HHB9708</strain>
    </source>
</reference>
<keyword evidence="6" id="KW-0539">Nucleus</keyword>
<dbReference type="InterPro" id="IPR053016">
    <property type="entry name" value="CTF18-RFC_complex"/>
</dbReference>
<accession>A0A164P555</accession>
<evidence type="ECO:0000256" key="8">
    <source>
        <dbReference type="ARBA" id="ARBA00043975"/>
    </source>
</evidence>
<dbReference type="AlphaFoldDB" id="A0A164P555"/>
<comment type="similarity">
    <text evidence="8">Belongs to the activator 1 small subunits family. CTF18 subfamily.</text>
</comment>
<dbReference type="GO" id="GO:0003677">
    <property type="term" value="F:DNA binding"/>
    <property type="evidence" value="ECO:0007669"/>
    <property type="project" value="UniProtKB-KW"/>
</dbReference>
<dbReference type="Proteomes" id="UP000076722">
    <property type="component" value="Unassembled WGS sequence"/>
</dbReference>
<evidence type="ECO:0000256" key="6">
    <source>
        <dbReference type="ARBA" id="ARBA00023242"/>
    </source>
</evidence>